<evidence type="ECO:0000256" key="1">
    <source>
        <dbReference type="SAM" id="MobiDB-lite"/>
    </source>
</evidence>
<proteinExistence type="predicted"/>
<name>A0AAD5U2H3_9FUNG</name>
<feature type="region of interest" description="Disordered" evidence="1">
    <location>
        <begin position="1"/>
        <end position="38"/>
    </location>
</feature>
<sequence>MAICKSPTSENTSAKKKEVSEQKEVLSEPSNSVKRRRGYRFIDSDGEKEDDNVTLERNLDFRKVLNKKIKIDTVTQGEVVTTVPTRPSDNSVDIVLALHPPAIPVENSQSFPFGRKRSYITTENGQLTLKIVPNSPAKYRPVVYKRLKRTQNGDVSSAKKKNSHSDGEDLDRDSYKNNDEYYKRFKYCTLAEKNKDAREFMEAAYIKTRPDLFSSPSSAGSKGSVENKITFYEKVTGEKPPLCRKQTAKSLASESFLDKITKNSTDFSENKTKASAPSVEAGLSLIPTCAASNVVENDKSFSAQKAAPVQSDVGIPKFEFSASTEARKIEEKSTAIPSSALHNRFFSNVSENKPAVGSKLRYSFTVPKSTPSTSDQASDVASTSNIVDPPSQSPFTFGQTSTKFSTQAPPTSAALSQPPTTLDQNFAPSTGVTSSFGQNSASLPLVTSTLPQSTSSFTVSPALPVAAAIDKPVPANSFEQPPNPFSQPSSAPAPTSSGQPSNPFGQPSTASPTPNKQSGFTFGQSSSVSTPAPFAQPSNPFGQPSTAAPTPNTQIGSTLVQPSATPIIAPLKEPSNPFGQSSTATTGAFGQPASTFSFGQPSTTSTLAQPSTTSPFGQPSSTSTFGQPSSTFTFGQPTTTSTLGQPSSTSTFGQPSSTSSFGQQSSSSFSFGQPSATSFQTPSMPVSSGFGQSNTSNSNALGESASSNTFGQPTNVFGTSSASTPFSFGQPLNQTTGPTNSFGQSTTANTFGQSTAANTFGQSTAANTFGQSTAANTFGQPSNTFGQSTPSNTFGQSAPSNTFGQSTPSNTFGQSTPSNTFGQSAPSNTFGQSAPSNTFGPSTSTNVFGQPTPTNTFGQTGASPSFSFGANSGFSQSAPSQPFAFGANSQSSNPSANNSSSGASLFNQGASGTFNFSANKSGTAPVGRKIAPIKSRKGKIAEKLSAEPLSTRSFIKIDKRQNRAGNNNAGGNNVNLTGIKDGLTSLLTELNKLVAARGCFSFKRGNTKTYIITDDFRIRLTQIGAQLATLELVNQQRQVIPYPQGFAIRDNLYNEDVHKAGGVYVITWNASYTVSVKSIPRARLFNQRQVAVFKAHEGADGRVIADEPALEEDNVEEANVANQI</sequence>
<feature type="region of interest" description="Disordered" evidence="1">
    <location>
        <begin position="473"/>
        <end position="750"/>
    </location>
</feature>
<keyword evidence="3" id="KW-1185">Reference proteome</keyword>
<feature type="compositionally biased region" description="Polar residues" evidence="1">
    <location>
        <begin position="577"/>
        <end position="627"/>
    </location>
</feature>
<dbReference type="Proteomes" id="UP001211065">
    <property type="component" value="Unassembled WGS sequence"/>
</dbReference>
<organism evidence="2 3">
    <name type="scientific">Clydaea vesicula</name>
    <dbReference type="NCBI Taxonomy" id="447962"/>
    <lineage>
        <taxon>Eukaryota</taxon>
        <taxon>Fungi</taxon>
        <taxon>Fungi incertae sedis</taxon>
        <taxon>Chytridiomycota</taxon>
        <taxon>Chytridiomycota incertae sedis</taxon>
        <taxon>Chytridiomycetes</taxon>
        <taxon>Lobulomycetales</taxon>
        <taxon>Lobulomycetaceae</taxon>
        <taxon>Clydaea</taxon>
    </lineage>
</organism>
<feature type="compositionally biased region" description="Low complexity" evidence="1">
    <location>
        <begin position="486"/>
        <end position="501"/>
    </location>
</feature>
<comment type="caution">
    <text evidence="2">The sequence shown here is derived from an EMBL/GenBank/DDBJ whole genome shotgun (WGS) entry which is preliminary data.</text>
</comment>
<evidence type="ECO:0000313" key="2">
    <source>
        <dbReference type="EMBL" id="KAJ3222358.1"/>
    </source>
</evidence>
<feature type="compositionally biased region" description="Polar residues" evidence="1">
    <location>
        <begin position="676"/>
        <end position="750"/>
    </location>
</feature>
<dbReference type="EMBL" id="JADGJW010000179">
    <property type="protein sequence ID" value="KAJ3222358.1"/>
    <property type="molecule type" value="Genomic_DNA"/>
</dbReference>
<feature type="compositionally biased region" description="Polar residues" evidence="1">
    <location>
        <begin position="393"/>
        <end position="433"/>
    </location>
</feature>
<feature type="region of interest" description="Disordered" evidence="1">
    <location>
        <begin position="150"/>
        <end position="175"/>
    </location>
</feature>
<feature type="compositionally biased region" description="Low complexity" evidence="1">
    <location>
        <begin position="887"/>
        <end position="904"/>
    </location>
</feature>
<protein>
    <submittedName>
        <fullName evidence="2">Uncharacterized protein</fullName>
    </submittedName>
</protein>
<feature type="compositionally biased region" description="Polar residues" evidence="1">
    <location>
        <begin position="502"/>
        <end position="564"/>
    </location>
</feature>
<feature type="compositionally biased region" description="Polar residues" evidence="1">
    <location>
        <begin position="1"/>
        <end position="12"/>
    </location>
</feature>
<evidence type="ECO:0000313" key="3">
    <source>
        <dbReference type="Proteomes" id="UP001211065"/>
    </source>
</evidence>
<feature type="compositionally biased region" description="Polar residues" evidence="1">
    <location>
        <begin position="772"/>
        <end position="880"/>
    </location>
</feature>
<dbReference type="AlphaFoldDB" id="A0AAD5U2H3"/>
<feature type="compositionally biased region" description="Low complexity" evidence="1">
    <location>
        <begin position="628"/>
        <end position="675"/>
    </location>
</feature>
<feature type="region of interest" description="Disordered" evidence="1">
    <location>
        <begin position="772"/>
        <end position="904"/>
    </location>
</feature>
<gene>
    <name evidence="2" type="ORF">HK099_002395</name>
</gene>
<accession>A0AAD5U2H3</accession>
<reference evidence="2" key="1">
    <citation type="submission" date="2020-05" db="EMBL/GenBank/DDBJ databases">
        <title>Phylogenomic resolution of chytrid fungi.</title>
        <authorList>
            <person name="Stajich J.E."/>
            <person name="Amses K."/>
            <person name="Simmons R."/>
            <person name="Seto K."/>
            <person name="Myers J."/>
            <person name="Bonds A."/>
            <person name="Quandt C.A."/>
            <person name="Barry K."/>
            <person name="Liu P."/>
            <person name="Grigoriev I."/>
            <person name="Longcore J.E."/>
            <person name="James T.Y."/>
        </authorList>
    </citation>
    <scope>NUCLEOTIDE SEQUENCE</scope>
    <source>
        <strain evidence="2">JEL0476</strain>
    </source>
</reference>
<feature type="region of interest" description="Disordered" evidence="1">
    <location>
        <begin position="365"/>
        <end position="433"/>
    </location>
</feature>
<feature type="compositionally biased region" description="Basic and acidic residues" evidence="1">
    <location>
        <begin position="163"/>
        <end position="175"/>
    </location>
</feature>
<feature type="compositionally biased region" description="Basic and acidic residues" evidence="1">
    <location>
        <begin position="13"/>
        <end position="26"/>
    </location>
</feature>
<feature type="compositionally biased region" description="Polar residues" evidence="1">
    <location>
        <begin position="366"/>
        <end position="386"/>
    </location>
</feature>